<accession>A0A0S2SL58</accession>
<dbReference type="PATRIC" id="fig|652.5.peg.3710"/>
<reference evidence="4" key="1">
    <citation type="submission" date="2015-10" db="EMBL/GenBank/DDBJ databases">
        <title>Complete Genome Sequence of Aeromonas schubertii strain WL1483.</title>
        <authorList>
            <person name="Liu L."/>
        </authorList>
    </citation>
    <scope>NUCLEOTIDE SEQUENCE [LARGE SCALE GENOMIC DNA]</scope>
    <source>
        <strain evidence="4">WL1483</strain>
    </source>
</reference>
<organism evidence="3 4">
    <name type="scientific">Aeromonas schubertii</name>
    <dbReference type="NCBI Taxonomy" id="652"/>
    <lineage>
        <taxon>Bacteria</taxon>
        <taxon>Pseudomonadati</taxon>
        <taxon>Pseudomonadota</taxon>
        <taxon>Gammaproteobacteria</taxon>
        <taxon>Aeromonadales</taxon>
        <taxon>Aeromonadaceae</taxon>
        <taxon>Aeromonas</taxon>
    </lineage>
</organism>
<sequence length="178" mass="19035">MTQYVRLVIVPLLLLKVPAGHAGSGFETYGDIGQVVIPVAAALISWGDDDLEGLKQFGYSFATTTALVQGMKFTIDAERPSGSGQSFPSGHTAAAFSGASYLQIRYGWHYGLPAYIAAGAVGWSRENAEQHYWRDIIAGAAIATGISYLFTTPLSRNMVVAPVAMQGDARGVGVHYRY</sequence>
<feature type="domain" description="Phosphatidic acid phosphatase type 2/haloperoxidase" evidence="2">
    <location>
        <begin position="52"/>
        <end position="151"/>
    </location>
</feature>
<dbReference type="AlphaFoldDB" id="A0A0S2SL58"/>
<gene>
    <name evidence="3" type="ORF">WL1483_2969</name>
</gene>
<dbReference type="EMBL" id="CP013067">
    <property type="protein sequence ID" value="ALP42388.1"/>
    <property type="molecule type" value="Genomic_DNA"/>
</dbReference>
<dbReference type="Pfam" id="PF01569">
    <property type="entry name" value="PAP2"/>
    <property type="match status" value="1"/>
</dbReference>
<dbReference type="KEGG" id="asr:WL1483_2969"/>
<dbReference type="InterPro" id="IPR036938">
    <property type="entry name" value="PAP2/HPO_sf"/>
</dbReference>
<proteinExistence type="predicted"/>
<feature type="chain" id="PRO_5006604525" evidence="1">
    <location>
        <begin position="23"/>
        <end position="178"/>
    </location>
</feature>
<reference evidence="3 4" key="2">
    <citation type="journal article" date="2016" name="Genome Announc.">
        <title>Complete Genome Sequence of the Highly Virulent Aeromonas schubertii Strain WL1483, Isolated from Diseased Snakehead Fish (Channa argus) in China.</title>
        <authorList>
            <person name="Liu L."/>
            <person name="Li N."/>
            <person name="Zhang D."/>
            <person name="Fu X."/>
            <person name="Shi C."/>
            <person name="Lin Q."/>
            <person name="Hao G."/>
        </authorList>
    </citation>
    <scope>NUCLEOTIDE SEQUENCE [LARGE SCALE GENOMIC DNA]</scope>
    <source>
        <strain evidence="3 4">WL1483</strain>
    </source>
</reference>
<dbReference type="RefSeq" id="WP_060587399.1">
    <property type="nucleotide sequence ID" value="NZ_CP013067.1"/>
</dbReference>
<evidence type="ECO:0000256" key="1">
    <source>
        <dbReference type="SAM" id="SignalP"/>
    </source>
</evidence>
<dbReference type="Gene3D" id="1.20.144.10">
    <property type="entry name" value="Phosphatidic acid phosphatase type 2/haloperoxidase"/>
    <property type="match status" value="1"/>
</dbReference>
<evidence type="ECO:0000313" key="4">
    <source>
        <dbReference type="Proteomes" id="UP000058114"/>
    </source>
</evidence>
<name>A0A0S2SL58_9GAMM</name>
<evidence type="ECO:0000313" key="3">
    <source>
        <dbReference type="EMBL" id="ALP42388.1"/>
    </source>
</evidence>
<dbReference type="Proteomes" id="UP000058114">
    <property type="component" value="Chromosome"/>
</dbReference>
<dbReference type="SUPFAM" id="SSF48317">
    <property type="entry name" value="Acid phosphatase/Vanadium-dependent haloperoxidase"/>
    <property type="match status" value="1"/>
</dbReference>
<protein>
    <submittedName>
        <fullName evidence="3">Phosphatidic acid phosphatase</fullName>
    </submittedName>
</protein>
<dbReference type="SMART" id="SM00014">
    <property type="entry name" value="acidPPc"/>
    <property type="match status" value="1"/>
</dbReference>
<keyword evidence="1" id="KW-0732">Signal</keyword>
<feature type="signal peptide" evidence="1">
    <location>
        <begin position="1"/>
        <end position="22"/>
    </location>
</feature>
<dbReference type="CDD" id="cd03394">
    <property type="entry name" value="PAP2_like_5"/>
    <property type="match status" value="1"/>
</dbReference>
<evidence type="ECO:0000259" key="2">
    <source>
        <dbReference type="SMART" id="SM00014"/>
    </source>
</evidence>
<dbReference type="InterPro" id="IPR000326">
    <property type="entry name" value="PAP2/HPO"/>
</dbReference>